<organism evidence="2">
    <name type="scientific">Streptomyces sp. R41</name>
    <dbReference type="NCBI Taxonomy" id="3238632"/>
    <lineage>
        <taxon>Bacteria</taxon>
        <taxon>Bacillati</taxon>
        <taxon>Actinomycetota</taxon>
        <taxon>Actinomycetes</taxon>
        <taxon>Kitasatosporales</taxon>
        <taxon>Streptomycetaceae</taxon>
        <taxon>Streptomyces</taxon>
    </lineage>
</organism>
<accession>A0AB39RBL8</accession>
<dbReference type="PROSITE" id="PS51257">
    <property type="entry name" value="PROKAR_LIPOPROTEIN"/>
    <property type="match status" value="1"/>
</dbReference>
<reference evidence="2" key="1">
    <citation type="submission" date="2024-07" db="EMBL/GenBank/DDBJ databases">
        <authorList>
            <person name="Yu S.T."/>
        </authorList>
    </citation>
    <scope>NUCLEOTIDE SEQUENCE</scope>
    <source>
        <strain evidence="2">R41</strain>
    </source>
</reference>
<proteinExistence type="predicted"/>
<dbReference type="EMBL" id="CP163443">
    <property type="protein sequence ID" value="XDQ52479.1"/>
    <property type="molecule type" value="Genomic_DNA"/>
</dbReference>
<evidence type="ECO:0000256" key="1">
    <source>
        <dbReference type="SAM" id="MobiDB-lite"/>
    </source>
</evidence>
<dbReference type="AlphaFoldDB" id="A0AB39RBL8"/>
<sequence length="192" mass="21061">MHRVRSTARSLIAGLTLVTAVACSGGEKTQSAGGPDGRSGVPSVRPSGVYTVTTTHADLVKAGSPDEDVPENYGKWVYVFRGDRLAFTQENKDACTWAYGEVRFHGRYFDWEIIDGGFTKAPHNAYNKPGELFTFGMSVYRDTLTLSKGEGAISPENFLSKPWRRISKTPSDRYFSKNCPPPKQWATSGKGA</sequence>
<dbReference type="RefSeq" id="WP_369245760.1">
    <property type="nucleotide sequence ID" value="NZ_CP163443.1"/>
</dbReference>
<feature type="region of interest" description="Disordered" evidence="1">
    <location>
        <begin position="171"/>
        <end position="192"/>
    </location>
</feature>
<feature type="region of interest" description="Disordered" evidence="1">
    <location>
        <begin position="26"/>
        <end position="46"/>
    </location>
</feature>
<evidence type="ECO:0000313" key="2">
    <source>
        <dbReference type="EMBL" id="XDQ52479.1"/>
    </source>
</evidence>
<gene>
    <name evidence="2" type="ORF">AB5J53_12840</name>
</gene>
<protein>
    <recommendedName>
        <fullName evidence="3">Lipoprotein</fullName>
    </recommendedName>
</protein>
<evidence type="ECO:0008006" key="3">
    <source>
        <dbReference type="Google" id="ProtNLM"/>
    </source>
</evidence>
<name>A0AB39RBL8_9ACTN</name>